<dbReference type="EMBL" id="JBGBDC010000003">
    <property type="protein sequence ID" value="MEY2250875.1"/>
    <property type="molecule type" value="Genomic_DNA"/>
</dbReference>
<feature type="signal peptide" evidence="1">
    <location>
        <begin position="1"/>
        <end position="28"/>
    </location>
</feature>
<evidence type="ECO:0000256" key="1">
    <source>
        <dbReference type="SAM" id="SignalP"/>
    </source>
</evidence>
<evidence type="ECO:0000313" key="3">
    <source>
        <dbReference type="Proteomes" id="UP001562178"/>
    </source>
</evidence>
<evidence type="ECO:0008006" key="4">
    <source>
        <dbReference type="Google" id="ProtNLM"/>
    </source>
</evidence>
<reference evidence="2 3" key="1">
    <citation type="journal article" date="2016" name="Int. J. Syst. Evol. Microbiol.">
        <title>Description of Comamonas sediminis sp. nov., isolated from lagoon sediments.</title>
        <authorList>
            <person name="Subhash Y."/>
            <person name="Bang J.J."/>
            <person name="You T.H."/>
            <person name="Lee S.S."/>
        </authorList>
    </citation>
    <scope>NUCLEOTIDE SEQUENCE [LARGE SCALE GENOMIC DNA]</scope>
    <source>
        <strain evidence="2 3">JCM 31169</strain>
    </source>
</reference>
<gene>
    <name evidence="2" type="ORF">AB7A72_07670</name>
</gene>
<dbReference type="RefSeq" id="WP_369459532.1">
    <property type="nucleotide sequence ID" value="NZ_JBGBDC010000003.1"/>
</dbReference>
<dbReference type="Proteomes" id="UP001562178">
    <property type="component" value="Unassembled WGS sequence"/>
</dbReference>
<name>A0ABV4B208_9BURK</name>
<sequence length="133" mass="15182">MFQLLKFAIKRSFLGFSLVFLLTSCEQAGNVRKYATTIMFQVAEIQLLIEDEYKRSNHLGVRISDEFYKCISVDLNGVIHVDCKSKYGFEGVFKPVIESNTLQWVCEGVPKKYFQGRDSVVGGCGEKYRATMK</sequence>
<keyword evidence="1" id="KW-0732">Signal</keyword>
<protein>
    <recommendedName>
        <fullName evidence="4">Lipoprotein</fullName>
    </recommendedName>
</protein>
<dbReference type="PROSITE" id="PS51257">
    <property type="entry name" value="PROKAR_LIPOPROTEIN"/>
    <property type="match status" value="1"/>
</dbReference>
<feature type="chain" id="PRO_5046357839" description="Lipoprotein" evidence="1">
    <location>
        <begin position="29"/>
        <end position="133"/>
    </location>
</feature>
<keyword evidence="3" id="KW-1185">Reference proteome</keyword>
<proteinExistence type="predicted"/>
<accession>A0ABV4B208</accession>
<comment type="caution">
    <text evidence="2">The sequence shown here is derived from an EMBL/GenBank/DDBJ whole genome shotgun (WGS) entry which is preliminary data.</text>
</comment>
<evidence type="ECO:0000313" key="2">
    <source>
        <dbReference type="EMBL" id="MEY2250875.1"/>
    </source>
</evidence>
<organism evidence="2 3">
    <name type="scientific">Comamonas sediminis</name>
    <dbReference type="NCBI Taxonomy" id="1783360"/>
    <lineage>
        <taxon>Bacteria</taxon>
        <taxon>Pseudomonadati</taxon>
        <taxon>Pseudomonadota</taxon>
        <taxon>Betaproteobacteria</taxon>
        <taxon>Burkholderiales</taxon>
        <taxon>Comamonadaceae</taxon>
        <taxon>Comamonas</taxon>
    </lineage>
</organism>